<dbReference type="PANTHER" id="PTHR47960">
    <property type="entry name" value="DEAD-BOX ATP-DEPENDENT RNA HELICASE 50"/>
    <property type="match status" value="1"/>
</dbReference>
<dbReference type="PROSITE" id="PS51195">
    <property type="entry name" value="Q_MOTIF"/>
    <property type="match status" value="1"/>
</dbReference>
<keyword evidence="4" id="KW-0067">ATP-binding</keyword>
<feature type="short sequence motif" description="Q motif" evidence="5">
    <location>
        <begin position="50"/>
        <end position="78"/>
    </location>
</feature>
<gene>
    <name evidence="7" type="ORF">V6N12_034513</name>
</gene>
<keyword evidence="8" id="KW-1185">Reference proteome</keyword>
<evidence type="ECO:0000256" key="2">
    <source>
        <dbReference type="ARBA" id="ARBA00022801"/>
    </source>
</evidence>
<dbReference type="InterPro" id="IPR027417">
    <property type="entry name" value="P-loop_NTPase"/>
</dbReference>
<dbReference type="EMBL" id="JBBPBM010000027">
    <property type="protein sequence ID" value="KAK8538805.1"/>
    <property type="molecule type" value="Genomic_DNA"/>
</dbReference>
<reference evidence="7 8" key="1">
    <citation type="journal article" date="2024" name="G3 (Bethesda)">
        <title>Genome assembly of Hibiscus sabdariffa L. provides insights into metabolisms of medicinal natural products.</title>
        <authorList>
            <person name="Kim T."/>
        </authorList>
    </citation>
    <scope>NUCLEOTIDE SEQUENCE [LARGE SCALE GENOMIC DNA]</scope>
    <source>
        <strain evidence="7">TK-2024</strain>
        <tissue evidence="7">Old leaves</tissue>
    </source>
</reference>
<dbReference type="InterPro" id="IPR014014">
    <property type="entry name" value="RNA_helicase_DEAD_Q_motif"/>
</dbReference>
<evidence type="ECO:0000313" key="7">
    <source>
        <dbReference type="EMBL" id="KAK8538805.1"/>
    </source>
</evidence>
<name>A0ABR2DHC4_9ROSI</name>
<keyword evidence="3" id="KW-0347">Helicase</keyword>
<keyword evidence="1" id="KW-0547">Nucleotide-binding</keyword>
<dbReference type="Proteomes" id="UP001472677">
    <property type="component" value="Unassembled WGS sequence"/>
</dbReference>
<dbReference type="Gene3D" id="3.40.50.300">
    <property type="entry name" value="P-loop containing nucleotide triphosphate hydrolases"/>
    <property type="match status" value="1"/>
</dbReference>
<evidence type="ECO:0000256" key="5">
    <source>
        <dbReference type="PROSITE-ProRule" id="PRU00552"/>
    </source>
</evidence>
<comment type="caution">
    <text evidence="7">The sequence shown here is derived from an EMBL/GenBank/DDBJ whole genome shotgun (WGS) entry which is preliminary data.</text>
</comment>
<protein>
    <recommendedName>
        <fullName evidence="6">DEAD-box RNA helicase Q domain-containing protein</fullName>
    </recommendedName>
</protein>
<sequence length="150" mass="16427">MAFIFLQYQGYHKDRKLEPSSPKSHRDSLILEKAGLENDKSKSGATRFVSSFQELGLKAEIIGALSEIGIWVPSEIQCVGIPALLNGKSVLLRHEEALLSVKPKHPRAIVLCSSEELCDQSFQTAGFISRHAKLNSASKCGYGKSRISGI</sequence>
<accession>A0ABR2DHC4</accession>
<proteinExistence type="predicted"/>
<evidence type="ECO:0000256" key="1">
    <source>
        <dbReference type="ARBA" id="ARBA00022741"/>
    </source>
</evidence>
<evidence type="ECO:0000313" key="8">
    <source>
        <dbReference type="Proteomes" id="UP001472677"/>
    </source>
</evidence>
<organism evidence="7 8">
    <name type="scientific">Hibiscus sabdariffa</name>
    <name type="common">roselle</name>
    <dbReference type="NCBI Taxonomy" id="183260"/>
    <lineage>
        <taxon>Eukaryota</taxon>
        <taxon>Viridiplantae</taxon>
        <taxon>Streptophyta</taxon>
        <taxon>Embryophyta</taxon>
        <taxon>Tracheophyta</taxon>
        <taxon>Spermatophyta</taxon>
        <taxon>Magnoliopsida</taxon>
        <taxon>eudicotyledons</taxon>
        <taxon>Gunneridae</taxon>
        <taxon>Pentapetalae</taxon>
        <taxon>rosids</taxon>
        <taxon>malvids</taxon>
        <taxon>Malvales</taxon>
        <taxon>Malvaceae</taxon>
        <taxon>Malvoideae</taxon>
        <taxon>Hibiscus</taxon>
    </lineage>
</organism>
<dbReference type="SUPFAM" id="SSF52540">
    <property type="entry name" value="P-loop containing nucleoside triphosphate hydrolases"/>
    <property type="match status" value="1"/>
</dbReference>
<evidence type="ECO:0000256" key="4">
    <source>
        <dbReference type="ARBA" id="ARBA00022840"/>
    </source>
</evidence>
<evidence type="ECO:0000256" key="3">
    <source>
        <dbReference type="ARBA" id="ARBA00022806"/>
    </source>
</evidence>
<keyword evidence="2" id="KW-0378">Hydrolase</keyword>
<evidence type="ECO:0000259" key="6">
    <source>
        <dbReference type="PROSITE" id="PS51195"/>
    </source>
</evidence>
<feature type="domain" description="DEAD-box RNA helicase Q" evidence="6">
    <location>
        <begin position="50"/>
        <end position="78"/>
    </location>
</feature>